<keyword evidence="2" id="KW-0472">Membrane</keyword>
<feature type="non-terminal residue" evidence="4">
    <location>
        <position position="1"/>
    </location>
</feature>
<evidence type="ECO:0000256" key="1">
    <source>
        <dbReference type="ARBA" id="ARBA00022679"/>
    </source>
</evidence>
<dbReference type="GO" id="GO:0035598">
    <property type="term" value="F:tRNA (N(6)-L-threonylcarbamoyladenosine(37)-C(2))-methylthiotransferase activity"/>
    <property type="evidence" value="ECO:0007669"/>
    <property type="project" value="TreeGrafter"/>
</dbReference>
<dbReference type="PANTHER" id="PTHR11918">
    <property type="entry name" value="RADICAL SAM PROTEINS"/>
    <property type="match status" value="1"/>
</dbReference>
<organism evidence="4 5">
    <name type="scientific">Arabis alpina</name>
    <name type="common">Alpine rock-cress</name>
    <dbReference type="NCBI Taxonomy" id="50452"/>
    <lineage>
        <taxon>Eukaryota</taxon>
        <taxon>Viridiplantae</taxon>
        <taxon>Streptophyta</taxon>
        <taxon>Embryophyta</taxon>
        <taxon>Tracheophyta</taxon>
        <taxon>Spermatophyta</taxon>
        <taxon>Magnoliopsida</taxon>
        <taxon>eudicotyledons</taxon>
        <taxon>Gunneridae</taxon>
        <taxon>Pentapetalae</taxon>
        <taxon>rosids</taxon>
        <taxon>malvids</taxon>
        <taxon>Brassicales</taxon>
        <taxon>Brassicaceae</taxon>
        <taxon>Arabideae</taxon>
        <taxon>Arabis</taxon>
    </lineage>
</organism>
<keyword evidence="2" id="KW-0812">Transmembrane</keyword>
<dbReference type="OrthoDB" id="1730074at2759"/>
<dbReference type="GO" id="GO:0005783">
    <property type="term" value="C:endoplasmic reticulum"/>
    <property type="evidence" value="ECO:0007669"/>
    <property type="project" value="TreeGrafter"/>
</dbReference>
<dbReference type="PROSITE" id="PS50926">
    <property type="entry name" value="TRAM"/>
    <property type="match status" value="1"/>
</dbReference>
<protein>
    <recommendedName>
        <fullName evidence="3">TRAM domain-containing protein</fullName>
    </recommendedName>
</protein>
<evidence type="ECO:0000313" key="5">
    <source>
        <dbReference type="Proteomes" id="UP000029120"/>
    </source>
</evidence>
<keyword evidence="1" id="KW-0808">Transferase</keyword>
<dbReference type="Gene3D" id="3.30.750.200">
    <property type="match status" value="1"/>
</dbReference>
<accession>A0A087HHM3</accession>
<gene>
    <name evidence="4" type="ordered locus">AALP_Aa2g152100</name>
</gene>
<dbReference type="AlphaFoldDB" id="A0A087HHM3"/>
<dbReference type="EMBL" id="CM002870">
    <property type="protein sequence ID" value="KFK41625.1"/>
    <property type="molecule type" value="Genomic_DNA"/>
</dbReference>
<evidence type="ECO:0000313" key="4">
    <source>
        <dbReference type="EMBL" id="KFK41625.1"/>
    </source>
</evidence>
<dbReference type="PANTHER" id="PTHR11918:SF45">
    <property type="entry name" value="THREONYLCARBAMOYLADENOSINE TRNA METHYLTHIOTRANSFERASE"/>
    <property type="match status" value="1"/>
</dbReference>
<proteinExistence type="predicted"/>
<dbReference type="Proteomes" id="UP000029120">
    <property type="component" value="Chromosome 2"/>
</dbReference>
<dbReference type="InterPro" id="IPR058240">
    <property type="entry name" value="rSAM_sf"/>
</dbReference>
<feature type="transmembrane region" description="Helical" evidence="2">
    <location>
        <begin position="218"/>
        <end position="238"/>
    </location>
</feature>
<dbReference type="Gramene" id="KFK41625">
    <property type="protein sequence ID" value="KFK41625"/>
    <property type="gene ID" value="AALP_AA2G152100"/>
</dbReference>
<reference evidence="5" key="1">
    <citation type="journal article" date="2015" name="Nat. Plants">
        <title>Genome expansion of Arabis alpina linked with retrotransposition and reduced symmetric DNA methylation.</title>
        <authorList>
            <person name="Willing E.M."/>
            <person name="Rawat V."/>
            <person name="Mandakova T."/>
            <person name="Maumus F."/>
            <person name="James G.V."/>
            <person name="Nordstroem K.J."/>
            <person name="Becker C."/>
            <person name="Warthmann N."/>
            <person name="Chica C."/>
            <person name="Szarzynska B."/>
            <person name="Zytnicki M."/>
            <person name="Albani M.C."/>
            <person name="Kiefer C."/>
            <person name="Bergonzi S."/>
            <person name="Castaings L."/>
            <person name="Mateos J.L."/>
            <person name="Berns M.C."/>
            <person name="Bujdoso N."/>
            <person name="Piofczyk T."/>
            <person name="de Lorenzo L."/>
            <person name="Barrero-Sicilia C."/>
            <person name="Mateos I."/>
            <person name="Piednoel M."/>
            <person name="Hagmann J."/>
            <person name="Chen-Min-Tao R."/>
            <person name="Iglesias-Fernandez R."/>
            <person name="Schuster S.C."/>
            <person name="Alonso-Blanco C."/>
            <person name="Roudier F."/>
            <person name="Carbonero P."/>
            <person name="Paz-Ares J."/>
            <person name="Davis S.J."/>
            <person name="Pecinka A."/>
            <person name="Quesneville H."/>
            <person name="Colot V."/>
            <person name="Lysak M.A."/>
            <person name="Weigel D."/>
            <person name="Coupland G."/>
            <person name="Schneeberger K."/>
        </authorList>
    </citation>
    <scope>NUCLEOTIDE SEQUENCE [LARGE SCALE GENOMIC DNA]</scope>
    <source>
        <strain evidence="5">cv. Pajares</strain>
    </source>
</reference>
<sequence length="240" mass="26558">ETDEDFTQTVELIKDYKLSQVHISQFYPRPGTPAAKMKKVQSKIVKQRSRELTCVFEAFAPYTGMEDKVERIWITEIATDGVHLVGHTKGYIQVLVSGPESMLGTSAMARITSVGRWSVFGEVIETLSSANVVTQSQEEKKPPCSSDSITCGTCDCSAETCGEEKSGEVVCNTSENISKQDQTRNYKTEEVKSKNEVEKKQEVVTQWGSIDKALVCGVFISSLTILVLFISIASKILLRL</sequence>
<evidence type="ECO:0000259" key="3">
    <source>
        <dbReference type="PROSITE" id="PS50926"/>
    </source>
</evidence>
<dbReference type="SUPFAM" id="SSF102114">
    <property type="entry name" value="Radical SAM enzymes"/>
    <property type="match status" value="1"/>
</dbReference>
<feature type="domain" description="TRAM" evidence="3">
    <location>
        <begin position="60"/>
        <end position="125"/>
    </location>
</feature>
<name>A0A087HHM3_ARAAL</name>
<dbReference type="InterPro" id="IPR002792">
    <property type="entry name" value="TRAM_dom"/>
</dbReference>
<keyword evidence="2" id="KW-1133">Transmembrane helix</keyword>
<keyword evidence="5" id="KW-1185">Reference proteome</keyword>
<dbReference type="eggNOG" id="KOG4355">
    <property type="taxonomic scope" value="Eukaryota"/>
</dbReference>
<evidence type="ECO:0000256" key="2">
    <source>
        <dbReference type="SAM" id="Phobius"/>
    </source>
</evidence>